<dbReference type="Proteomes" id="UP000825598">
    <property type="component" value="Chromosome"/>
</dbReference>
<protein>
    <submittedName>
        <fullName evidence="1">Uncharacterized protein</fullName>
    </submittedName>
</protein>
<organism evidence="1 2">
    <name type="scientific">Mycolicibacterium farcinogenes</name>
    <name type="common">Mycobacterium farcinogenes</name>
    <dbReference type="NCBI Taxonomy" id="1802"/>
    <lineage>
        <taxon>Bacteria</taxon>
        <taxon>Bacillati</taxon>
        <taxon>Actinomycetota</taxon>
        <taxon>Actinomycetes</taxon>
        <taxon>Mycobacteriales</taxon>
        <taxon>Mycobacteriaceae</taxon>
        <taxon>Mycolicibacterium</taxon>
    </lineage>
</organism>
<gene>
    <name evidence="1" type="ORF">K6L26_26800</name>
</gene>
<name>A0ACD1FEL9_MYCFR</name>
<reference evidence="1" key="1">
    <citation type="submission" date="2021-07" db="EMBL/GenBank/DDBJ databases">
        <title>Complete Genome Sequences of Mycobacterium farcinogenes Isolated from Clinical Specimens from Patients in Thailand.</title>
        <authorList>
            <person name="Sodsai P."/>
        </authorList>
    </citation>
    <scope>NUCLEOTIDE SEQUENCE</scope>
    <source>
        <strain evidence="1">BKK/CU-MFGFA-001</strain>
    </source>
</reference>
<dbReference type="EMBL" id="CP081673">
    <property type="protein sequence ID" value="QZH65537.1"/>
    <property type="molecule type" value="Genomic_DNA"/>
</dbReference>
<accession>A0ACD1FEL9</accession>
<evidence type="ECO:0000313" key="2">
    <source>
        <dbReference type="Proteomes" id="UP000825598"/>
    </source>
</evidence>
<proteinExistence type="predicted"/>
<keyword evidence="2" id="KW-1185">Reference proteome</keyword>
<sequence length="341" mass="36374">MAERRSAAAVRPIRSWTQCYRFRTLYQHGCERGHHGRWAPLSGRCRNVSRAETRGWNDAQVPPLTRRDALRLGISGAGAAGLMALGSLLDPPTPRAAPSPDQAASTGALPTRESGSFASAARGGVETNWIIARPPGQHGTLRPVIALHGMDNDAAGVMNLGIPEALAQLRAAGKKPFAVVSVDGGNSFWRRRASGQDSGAMVLNELIPMLATKGIDTSRVAFMGWSMGGYGAMLLGARLGAARTAAVCAISPALYMTYWGAPPDAFDSLDDWRQNSALRLLPALGSIPLRIDCGTGDRFYAATSMFVNQLPRPPAVGFYPGGHDEGFWRAHLSDELAWLGS</sequence>
<evidence type="ECO:0000313" key="1">
    <source>
        <dbReference type="EMBL" id="QZH65537.1"/>
    </source>
</evidence>